<proteinExistence type="predicted"/>
<sequence length="25" mass="2977">MYIFSTQKVTQNTEVKSTNCFEKIH</sequence>
<name>A0A0E9R4E5_ANGAN</name>
<dbReference type="EMBL" id="GBXM01084935">
    <property type="protein sequence ID" value="JAH23642.1"/>
    <property type="molecule type" value="Transcribed_RNA"/>
</dbReference>
<protein>
    <submittedName>
        <fullName evidence="1">Uncharacterized protein</fullName>
    </submittedName>
</protein>
<evidence type="ECO:0000313" key="1">
    <source>
        <dbReference type="EMBL" id="JAH23642.1"/>
    </source>
</evidence>
<dbReference type="AlphaFoldDB" id="A0A0E9R4E5"/>
<organism evidence="1">
    <name type="scientific">Anguilla anguilla</name>
    <name type="common">European freshwater eel</name>
    <name type="synonym">Muraena anguilla</name>
    <dbReference type="NCBI Taxonomy" id="7936"/>
    <lineage>
        <taxon>Eukaryota</taxon>
        <taxon>Metazoa</taxon>
        <taxon>Chordata</taxon>
        <taxon>Craniata</taxon>
        <taxon>Vertebrata</taxon>
        <taxon>Euteleostomi</taxon>
        <taxon>Actinopterygii</taxon>
        <taxon>Neopterygii</taxon>
        <taxon>Teleostei</taxon>
        <taxon>Anguilliformes</taxon>
        <taxon>Anguillidae</taxon>
        <taxon>Anguilla</taxon>
    </lineage>
</organism>
<accession>A0A0E9R4E5</accession>
<reference evidence="1" key="1">
    <citation type="submission" date="2014-11" db="EMBL/GenBank/DDBJ databases">
        <authorList>
            <person name="Amaro Gonzalez C."/>
        </authorList>
    </citation>
    <scope>NUCLEOTIDE SEQUENCE</scope>
</reference>
<reference evidence="1" key="2">
    <citation type="journal article" date="2015" name="Fish Shellfish Immunol.">
        <title>Early steps in the European eel (Anguilla anguilla)-Vibrio vulnificus interaction in the gills: Role of the RtxA13 toxin.</title>
        <authorList>
            <person name="Callol A."/>
            <person name="Pajuelo D."/>
            <person name="Ebbesson L."/>
            <person name="Teles M."/>
            <person name="MacKenzie S."/>
            <person name="Amaro C."/>
        </authorList>
    </citation>
    <scope>NUCLEOTIDE SEQUENCE</scope>
</reference>